<dbReference type="GO" id="GO:0018576">
    <property type="term" value="F:catechol 1,2-dioxygenase activity"/>
    <property type="evidence" value="ECO:0007669"/>
    <property type="project" value="InterPro"/>
</dbReference>
<evidence type="ECO:0000256" key="4">
    <source>
        <dbReference type="ARBA" id="ARBA00022964"/>
    </source>
</evidence>
<dbReference type="PANTHER" id="PTHR33711:SF7">
    <property type="entry name" value="INTRADIOL RING-CLEAVAGE DIOXYGENASES DOMAIN-CONTAINING PROTEIN-RELATED"/>
    <property type="match status" value="1"/>
</dbReference>
<evidence type="ECO:0000256" key="3">
    <source>
        <dbReference type="ARBA" id="ARBA00022723"/>
    </source>
</evidence>
<dbReference type="InterPro" id="IPR050770">
    <property type="entry name" value="Intradiol_RC_Dioxygenase"/>
</dbReference>
<keyword evidence="3" id="KW-0479">Metal-binding</keyword>
<dbReference type="SUPFAM" id="SSF49482">
    <property type="entry name" value="Aromatic compound dioxygenase"/>
    <property type="match status" value="1"/>
</dbReference>
<evidence type="ECO:0000313" key="10">
    <source>
        <dbReference type="Proteomes" id="UP000242875"/>
    </source>
</evidence>
<proteinExistence type="inferred from homology"/>
<keyword evidence="4" id="KW-0223">Dioxygenase</keyword>
<protein>
    <recommendedName>
        <fullName evidence="11">Intradiol ring-cleavage dioxygenases domain-containing protein</fullName>
    </recommendedName>
</protein>
<dbReference type="InterPro" id="IPR007535">
    <property type="entry name" value="Catechol_dOase_N"/>
</dbReference>
<dbReference type="InterPro" id="IPR015889">
    <property type="entry name" value="Intradiol_dOase_core"/>
</dbReference>
<keyword evidence="10" id="KW-1185">Reference proteome</keyword>
<dbReference type="Proteomes" id="UP000242875">
    <property type="component" value="Unassembled WGS sequence"/>
</dbReference>
<keyword evidence="5" id="KW-0560">Oxidoreductase</keyword>
<comment type="similarity">
    <text evidence="2">Belongs to the intradiol ring-cleavage dioxygenase family.</text>
</comment>
<dbReference type="Pfam" id="PF00775">
    <property type="entry name" value="Dioxygenase_C"/>
    <property type="match status" value="1"/>
</dbReference>
<evidence type="ECO:0000256" key="5">
    <source>
        <dbReference type="ARBA" id="ARBA00023002"/>
    </source>
</evidence>
<gene>
    <name evidence="9" type="ORF">BZG36_03154</name>
</gene>
<dbReference type="PANTHER" id="PTHR33711">
    <property type="entry name" value="DIOXYGENASE, PUTATIVE (AFU_ORTHOLOGUE AFUA_2G02910)-RELATED"/>
    <property type="match status" value="1"/>
</dbReference>
<evidence type="ECO:0000256" key="6">
    <source>
        <dbReference type="ARBA" id="ARBA00023004"/>
    </source>
</evidence>
<dbReference type="GO" id="GO:0009712">
    <property type="term" value="P:catechol-containing compound metabolic process"/>
    <property type="evidence" value="ECO:0007669"/>
    <property type="project" value="InterPro"/>
</dbReference>
<name>A0A261Y120_9FUNG</name>
<dbReference type="AlphaFoldDB" id="A0A261Y120"/>
<reference evidence="9 10" key="1">
    <citation type="journal article" date="2017" name="Mycologia">
        <title>Bifiguratus adelaidae, gen. et sp. nov., a new member of Mucoromycotina in endophytic and soil-dwelling habitats.</title>
        <authorList>
            <person name="Torres-Cruz T.J."/>
            <person name="Billingsley Tobias T.L."/>
            <person name="Almatruk M."/>
            <person name="Hesse C."/>
            <person name="Kuske C.R."/>
            <person name="Desiro A."/>
            <person name="Benucci G.M."/>
            <person name="Bonito G."/>
            <person name="Stajich J.E."/>
            <person name="Dunlap C."/>
            <person name="Arnold A.E."/>
            <person name="Porras-Alfaro A."/>
        </authorList>
    </citation>
    <scope>NUCLEOTIDE SEQUENCE [LARGE SCALE GENOMIC DNA]</scope>
    <source>
        <strain evidence="9 10">AZ0501</strain>
    </source>
</reference>
<sequence length="287" mass="32599">MDTFSNHLTEAVIATFKDTPERHRHLFASLVSHLHAFVIENECTTTEWMSCLTFLETVGKHCSEERNEFILLSDVLGVSALVDAINHRRPEVATPNTVLGPFFHEESPRINHADSIVHQDTVGERVLVKARVKNLRGEPIRGALIDVWETDGNGEYDVQRHEKDEPLQQDCRGHLYSNEHGQVELLALKPVAYPLPTDGPVGAMLLSCKRSIYRPAHVHFKITAQGYDPLVTALYTYDDTYVDIDAVFGVKEALKVKYERSLGKHPWLLCPEFILITEEEAQVRRNH</sequence>
<accession>A0A261Y120</accession>
<evidence type="ECO:0000259" key="7">
    <source>
        <dbReference type="Pfam" id="PF00775"/>
    </source>
</evidence>
<evidence type="ECO:0008006" key="11">
    <source>
        <dbReference type="Google" id="ProtNLM"/>
    </source>
</evidence>
<evidence type="ECO:0000256" key="2">
    <source>
        <dbReference type="ARBA" id="ARBA00007825"/>
    </source>
</evidence>
<dbReference type="GO" id="GO:0008199">
    <property type="term" value="F:ferric iron binding"/>
    <property type="evidence" value="ECO:0007669"/>
    <property type="project" value="InterPro"/>
</dbReference>
<feature type="domain" description="Intradiol ring-cleavage dioxygenases" evidence="7">
    <location>
        <begin position="100"/>
        <end position="261"/>
    </location>
</feature>
<dbReference type="OrthoDB" id="5238185at2759"/>
<evidence type="ECO:0000256" key="1">
    <source>
        <dbReference type="ARBA" id="ARBA00001965"/>
    </source>
</evidence>
<dbReference type="EMBL" id="MVBO01000045">
    <property type="protein sequence ID" value="OZJ04319.1"/>
    <property type="molecule type" value="Genomic_DNA"/>
</dbReference>
<evidence type="ECO:0000259" key="8">
    <source>
        <dbReference type="Pfam" id="PF04444"/>
    </source>
</evidence>
<comment type="cofactor">
    <cofactor evidence="1">
        <name>Fe(3+)</name>
        <dbReference type="ChEBI" id="CHEBI:29034"/>
    </cofactor>
</comment>
<feature type="domain" description="Catechol dioxygenase N-terminal" evidence="8">
    <location>
        <begin position="21"/>
        <end position="93"/>
    </location>
</feature>
<dbReference type="InterPro" id="IPR000627">
    <property type="entry name" value="Intradiol_dOase_C"/>
</dbReference>
<organism evidence="9 10">
    <name type="scientific">Bifiguratus adelaidae</name>
    <dbReference type="NCBI Taxonomy" id="1938954"/>
    <lineage>
        <taxon>Eukaryota</taxon>
        <taxon>Fungi</taxon>
        <taxon>Fungi incertae sedis</taxon>
        <taxon>Mucoromycota</taxon>
        <taxon>Mucoromycotina</taxon>
        <taxon>Endogonomycetes</taxon>
        <taxon>Endogonales</taxon>
        <taxon>Endogonales incertae sedis</taxon>
        <taxon>Bifiguratus</taxon>
    </lineage>
</organism>
<evidence type="ECO:0000313" key="9">
    <source>
        <dbReference type="EMBL" id="OZJ04319.1"/>
    </source>
</evidence>
<comment type="caution">
    <text evidence="9">The sequence shown here is derived from an EMBL/GenBank/DDBJ whole genome shotgun (WGS) entry which is preliminary data.</text>
</comment>
<keyword evidence="6" id="KW-0408">Iron</keyword>
<dbReference type="Gene3D" id="2.60.130.10">
    <property type="entry name" value="Aromatic compound dioxygenase"/>
    <property type="match status" value="1"/>
</dbReference>
<dbReference type="Pfam" id="PF04444">
    <property type="entry name" value="Dioxygenase_N"/>
    <property type="match status" value="1"/>
</dbReference>